<evidence type="ECO:0000313" key="1">
    <source>
        <dbReference type="EMBL" id="MFD1145507.1"/>
    </source>
</evidence>
<dbReference type="Gene3D" id="1.25.40.10">
    <property type="entry name" value="Tetratricopeptide repeat domain"/>
    <property type="match status" value="1"/>
</dbReference>
<dbReference type="SUPFAM" id="SSF48452">
    <property type="entry name" value="TPR-like"/>
    <property type="match status" value="1"/>
</dbReference>
<accession>A0ABW3QHA6</accession>
<evidence type="ECO:0000313" key="2">
    <source>
        <dbReference type="Proteomes" id="UP001597168"/>
    </source>
</evidence>
<dbReference type="InterPro" id="IPR011990">
    <property type="entry name" value="TPR-like_helical_dom_sf"/>
</dbReference>
<dbReference type="RefSeq" id="WP_380718441.1">
    <property type="nucleotide sequence ID" value="NZ_JBHTLK010000001.1"/>
</dbReference>
<dbReference type="EMBL" id="JBHTLK010000001">
    <property type="protein sequence ID" value="MFD1145507.1"/>
    <property type="molecule type" value="Genomic_DNA"/>
</dbReference>
<reference evidence="2" key="1">
    <citation type="journal article" date="2019" name="Int. J. Syst. Evol. Microbiol.">
        <title>The Global Catalogue of Microorganisms (GCM) 10K type strain sequencing project: providing services to taxonomists for standard genome sequencing and annotation.</title>
        <authorList>
            <consortium name="The Broad Institute Genomics Platform"/>
            <consortium name="The Broad Institute Genome Sequencing Center for Infectious Disease"/>
            <person name="Wu L."/>
            <person name="Ma J."/>
        </authorList>
    </citation>
    <scope>NUCLEOTIDE SEQUENCE [LARGE SCALE GENOMIC DNA]</scope>
    <source>
        <strain evidence="2">CCUG 60214</strain>
    </source>
</reference>
<gene>
    <name evidence="1" type="ORF">ACFQ3T_00040</name>
</gene>
<sequence length="57" mass="6157">MLERALAITEAAYGPDHPDIAAVLNNLAGALHNLGRPGYAQVLLERAREIHRQGTNP</sequence>
<keyword evidence="2" id="KW-1185">Reference proteome</keyword>
<protein>
    <submittedName>
        <fullName evidence="1">Tetratricopeptide repeat protein</fullName>
    </submittedName>
</protein>
<dbReference type="Proteomes" id="UP001597168">
    <property type="component" value="Unassembled WGS sequence"/>
</dbReference>
<name>A0ABW3QHA6_9PSEU</name>
<comment type="caution">
    <text evidence="1">The sequence shown here is derived from an EMBL/GenBank/DDBJ whole genome shotgun (WGS) entry which is preliminary data.</text>
</comment>
<dbReference type="Pfam" id="PF13424">
    <property type="entry name" value="TPR_12"/>
    <property type="match status" value="1"/>
</dbReference>
<organism evidence="1 2">
    <name type="scientific">Saccharothrix hoggarensis</name>
    <dbReference type="NCBI Taxonomy" id="913853"/>
    <lineage>
        <taxon>Bacteria</taxon>
        <taxon>Bacillati</taxon>
        <taxon>Actinomycetota</taxon>
        <taxon>Actinomycetes</taxon>
        <taxon>Pseudonocardiales</taxon>
        <taxon>Pseudonocardiaceae</taxon>
        <taxon>Saccharothrix</taxon>
    </lineage>
</organism>
<proteinExistence type="predicted"/>